<organism evidence="2">
    <name type="scientific">Opuntia streptacantha</name>
    <name type="common">Prickly pear cactus</name>
    <name type="synonym">Opuntia cardona</name>
    <dbReference type="NCBI Taxonomy" id="393608"/>
    <lineage>
        <taxon>Eukaryota</taxon>
        <taxon>Viridiplantae</taxon>
        <taxon>Streptophyta</taxon>
        <taxon>Embryophyta</taxon>
        <taxon>Tracheophyta</taxon>
        <taxon>Spermatophyta</taxon>
        <taxon>Magnoliopsida</taxon>
        <taxon>eudicotyledons</taxon>
        <taxon>Gunneridae</taxon>
        <taxon>Pentapetalae</taxon>
        <taxon>Caryophyllales</taxon>
        <taxon>Cactineae</taxon>
        <taxon>Cactaceae</taxon>
        <taxon>Opuntioideae</taxon>
        <taxon>Opuntia</taxon>
    </lineage>
</organism>
<dbReference type="AlphaFoldDB" id="A0A7C9D6I4"/>
<sequence>MPAKVPSHTIDSIKQDRGVGDGSGGRPGSTSGGCGGRQGSAGQMKRNRAGRGERDKSARGGGFRVPLTTGARQWFLTRCGGASGPTAWRWMAGGIVESRQKGEKQRQRK</sequence>
<proteinExistence type="predicted"/>
<name>A0A7C9D6I4_OPUST</name>
<reference evidence="2" key="2">
    <citation type="submission" date="2020-07" db="EMBL/GenBank/DDBJ databases">
        <authorList>
            <person name="Vera ALvarez R."/>
            <person name="Arias-Moreno D.M."/>
            <person name="Jimenez-Jacinto V."/>
            <person name="Jimenez-Bremont J.F."/>
            <person name="Swaminathan K."/>
            <person name="Moose S.P."/>
            <person name="Guerrero-Gonzalez M.L."/>
            <person name="Marino-Ramirez L."/>
            <person name="Landsman D."/>
            <person name="Rodriguez-Kessler M."/>
            <person name="Delgado-Sanchez P."/>
        </authorList>
    </citation>
    <scope>NUCLEOTIDE SEQUENCE</scope>
    <source>
        <tissue evidence="2">Cladode</tissue>
    </source>
</reference>
<feature type="compositionally biased region" description="Gly residues" evidence="1">
    <location>
        <begin position="20"/>
        <end position="39"/>
    </location>
</feature>
<evidence type="ECO:0000313" key="2">
    <source>
        <dbReference type="EMBL" id="MBA4632185.1"/>
    </source>
</evidence>
<feature type="region of interest" description="Disordered" evidence="1">
    <location>
        <begin position="1"/>
        <end position="65"/>
    </location>
</feature>
<dbReference type="EMBL" id="GISG01081266">
    <property type="protein sequence ID" value="MBA4632185.1"/>
    <property type="molecule type" value="Transcribed_RNA"/>
</dbReference>
<accession>A0A7C9D6I4</accession>
<protein>
    <submittedName>
        <fullName evidence="2">Uncharacterized protein</fullName>
    </submittedName>
</protein>
<evidence type="ECO:0000256" key="1">
    <source>
        <dbReference type="SAM" id="MobiDB-lite"/>
    </source>
</evidence>
<reference evidence="2" key="1">
    <citation type="journal article" date="2013" name="J. Plant Res.">
        <title>Effect of fungi and light on seed germination of three Opuntia species from semiarid lands of central Mexico.</title>
        <authorList>
            <person name="Delgado-Sanchez P."/>
            <person name="Jimenez-Bremont J.F."/>
            <person name="Guerrero-Gonzalez Mde L."/>
            <person name="Flores J."/>
        </authorList>
    </citation>
    <scope>NUCLEOTIDE SEQUENCE</scope>
    <source>
        <tissue evidence="2">Cladode</tissue>
    </source>
</reference>